<evidence type="ECO:0000256" key="2">
    <source>
        <dbReference type="ARBA" id="ARBA00022475"/>
    </source>
</evidence>
<dbReference type="InterPro" id="IPR001123">
    <property type="entry name" value="LeuE-type"/>
</dbReference>
<feature type="transmembrane region" description="Helical" evidence="6">
    <location>
        <begin position="38"/>
        <end position="58"/>
    </location>
</feature>
<dbReference type="Proteomes" id="UP000187465">
    <property type="component" value="Unassembled WGS sequence"/>
</dbReference>
<accession>A0A1R0XA13</accession>
<organism evidence="7 8">
    <name type="scientific">Paenibacillus odorifer</name>
    <dbReference type="NCBI Taxonomy" id="189426"/>
    <lineage>
        <taxon>Bacteria</taxon>
        <taxon>Bacillati</taxon>
        <taxon>Bacillota</taxon>
        <taxon>Bacilli</taxon>
        <taxon>Bacillales</taxon>
        <taxon>Paenibacillaceae</taxon>
        <taxon>Paenibacillus</taxon>
    </lineage>
</organism>
<evidence type="ECO:0000256" key="4">
    <source>
        <dbReference type="ARBA" id="ARBA00022989"/>
    </source>
</evidence>
<feature type="transmembrane region" description="Helical" evidence="6">
    <location>
        <begin position="173"/>
        <end position="192"/>
    </location>
</feature>
<dbReference type="PANTHER" id="PTHR30086">
    <property type="entry name" value="ARGININE EXPORTER PROTEIN ARGO"/>
    <property type="match status" value="1"/>
</dbReference>
<feature type="transmembrane region" description="Helical" evidence="6">
    <location>
        <begin position="64"/>
        <end position="85"/>
    </location>
</feature>
<comment type="caution">
    <text evidence="7">The sequence shown here is derived from an EMBL/GenBank/DDBJ whole genome shotgun (WGS) entry which is preliminary data.</text>
</comment>
<comment type="subcellular location">
    <subcellularLocation>
        <location evidence="1">Cell membrane</location>
        <topology evidence="1">Multi-pass membrane protein</topology>
    </subcellularLocation>
</comment>
<reference evidence="7 8" key="1">
    <citation type="submission" date="2016-10" db="EMBL/GenBank/DDBJ databases">
        <title>Paenibacillus species isolates.</title>
        <authorList>
            <person name="Beno S.M."/>
        </authorList>
    </citation>
    <scope>NUCLEOTIDE SEQUENCE [LARGE SCALE GENOMIC DNA]</scope>
    <source>
        <strain evidence="7 8">FSL H7-0604</strain>
    </source>
</reference>
<keyword evidence="2" id="KW-1003">Cell membrane</keyword>
<keyword evidence="4 6" id="KW-1133">Transmembrane helix</keyword>
<evidence type="ECO:0000256" key="3">
    <source>
        <dbReference type="ARBA" id="ARBA00022692"/>
    </source>
</evidence>
<dbReference type="GO" id="GO:0015171">
    <property type="term" value="F:amino acid transmembrane transporter activity"/>
    <property type="evidence" value="ECO:0007669"/>
    <property type="project" value="TreeGrafter"/>
</dbReference>
<feature type="transmembrane region" description="Helical" evidence="6">
    <location>
        <begin position="6"/>
        <end position="26"/>
    </location>
</feature>
<dbReference type="PANTHER" id="PTHR30086:SF20">
    <property type="entry name" value="ARGININE EXPORTER PROTEIN ARGO-RELATED"/>
    <property type="match status" value="1"/>
</dbReference>
<evidence type="ECO:0000256" key="5">
    <source>
        <dbReference type="ARBA" id="ARBA00023136"/>
    </source>
</evidence>
<sequence length="193" mass="21581">MNILSFLIYCVVATFTPGPTNIVILSSVQHSGAKKSMGYVYGSTLAFGLLLIISTLLNRVLVEIIPNILIIMQVIGSLYMLYLAYKIFKMGSMEDQPDPNANFRSGVLMQLVNPKVLVFTLTVIPNYVMPFYTSSLALFMFVIIITVIGFFAFTTWVVFGTIFRTFMKNHQKVLNTVMALFLVYSAIMISGIL</sequence>
<evidence type="ECO:0000313" key="7">
    <source>
        <dbReference type="EMBL" id="OMD31660.1"/>
    </source>
</evidence>
<dbReference type="RefSeq" id="WP_036688845.1">
    <property type="nucleotide sequence ID" value="NZ_MKQL01000077.1"/>
</dbReference>
<feature type="transmembrane region" description="Helical" evidence="6">
    <location>
        <begin position="106"/>
        <end position="124"/>
    </location>
</feature>
<dbReference type="AlphaFoldDB" id="A0A1R0XA13"/>
<proteinExistence type="predicted"/>
<dbReference type="Pfam" id="PF01810">
    <property type="entry name" value="LysE"/>
    <property type="match status" value="1"/>
</dbReference>
<gene>
    <name evidence="7" type="ORF">BJP51_17690</name>
</gene>
<keyword evidence="3 6" id="KW-0812">Transmembrane</keyword>
<evidence type="ECO:0000313" key="8">
    <source>
        <dbReference type="Proteomes" id="UP000187465"/>
    </source>
</evidence>
<dbReference type="GO" id="GO:0005886">
    <property type="term" value="C:plasma membrane"/>
    <property type="evidence" value="ECO:0007669"/>
    <property type="project" value="UniProtKB-SubCell"/>
</dbReference>
<dbReference type="GO" id="GO:0033228">
    <property type="term" value="P:cysteine export across plasma membrane"/>
    <property type="evidence" value="ECO:0007669"/>
    <property type="project" value="TreeGrafter"/>
</dbReference>
<keyword evidence="5 6" id="KW-0472">Membrane</keyword>
<name>A0A1R0XA13_9BACL</name>
<dbReference type="EMBL" id="MKQP01000020">
    <property type="protein sequence ID" value="OMD31660.1"/>
    <property type="molecule type" value="Genomic_DNA"/>
</dbReference>
<evidence type="ECO:0000256" key="6">
    <source>
        <dbReference type="SAM" id="Phobius"/>
    </source>
</evidence>
<protein>
    <submittedName>
        <fullName evidence="7">Lysine transporter LysE</fullName>
    </submittedName>
</protein>
<evidence type="ECO:0000256" key="1">
    <source>
        <dbReference type="ARBA" id="ARBA00004651"/>
    </source>
</evidence>
<feature type="transmembrane region" description="Helical" evidence="6">
    <location>
        <begin position="136"/>
        <end position="161"/>
    </location>
</feature>